<proteinExistence type="evidence at transcript level"/>
<dbReference type="GO" id="GO:0033897">
    <property type="term" value="F:ribonuclease T2 activity"/>
    <property type="evidence" value="ECO:0007669"/>
    <property type="project" value="InterPro"/>
</dbReference>
<keyword evidence="6" id="KW-0732">Signal</keyword>
<feature type="active site" evidence="3">
    <location>
        <position position="63"/>
    </location>
</feature>
<dbReference type="Gene3D" id="3.90.730.10">
    <property type="entry name" value="Ribonuclease T2-like"/>
    <property type="match status" value="1"/>
</dbReference>
<keyword evidence="2" id="KW-1015">Disulfide bond</keyword>
<dbReference type="InterPro" id="IPR036430">
    <property type="entry name" value="RNase_T2-like_sf"/>
</dbReference>
<keyword evidence="5" id="KW-0812">Transmembrane</keyword>
<accession>C1BR36</accession>
<evidence type="ECO:0000313" key="7">
    <source>
        <dbReference type="EMBL" id="ACO11489.1"/>
    </source>
</evidence>
<reference evidence="7" key="1">
    <citation type="submission" date="2009-03" db="EMBL/GenBank/DDBJ databases">
        <title>Caligus rogercresseyi ESTs and full-length cDNAs.</title>
        <authorList>
            <person name="Yasuike M."/>
            <person name="von Schalburg K."/>
            <person name="Cooper G."/>
            <person name="Leong J."/>
            <person name="Jones S.R.M."/>
            <person name="Koop B.F."/>
        </authorList>
    </citation>
    <scope>NUCLEOTIDE SEQUENCE</scope>
    <source>
        <tissue evidence="7">Whole tissue</tissue>
    </source>
</reference>
<feature type="active site" evidence="3">
    <location>
        <position position="121"/>
    </location>
</feature>
<feature type="signal peptide" evidence="6">
    <location>
        <begin position="1"/>
        <end position="23"/>
    </location>
</feature>
<feature type="chain" id="PRO_5002904956" evidence="6">
    <location>
        <begin position="24"/>
        <end position="280"/>
    </location>
</feature>
<dbReference type="InterPro" id="IPR001568">
    <property type="entry name" value="RNase_T2-like"/>
</dbReference>
<dbReference type="Pfam" id="PF00445">
    <property type="entry name" value="Ribonuclease_T2"/>
    <property type="match status" value="1"/>
</dbReference>
<comment type="similarity">
    <text evidence="1 4">Belongs to the RNase T2 family.</text>
</comment>
<keyword evidence="5" id="KW-1133">Transmembrane helix</keyword>
<evidence type="ECO:0000256" key="3">
    <source>
        <dbReference type="PIRSR" id="PIRSR633697-1"/>
    </source>
</evidence>
<dbReference type="SUPFAM" id="SSF55895">
    <property type="entry name" value="Ribonuclease Rh-like"/>
    <property type="match status" value="1"/>
</dbReference>
<dbReference type="AlphaFoldDB" id="C1BR36"/>
<dbReference type="GO" id="GO:0006401">
    <property type="term" value="P:RNA catabolic process"/>
    <property type="evidence" value="ECO:0007669"/>
    <property type="project" value="TreeGrafter"/>
</dbReference>
<dbReference type="GO" id="GO:0003723">
    <property type="term" value="F:RNA binding"/>
    <property type="evidence" value="ECO:0007669"/>
    <property type="project" value="InterPro"/>
</dbReference>
<name>C1BR36_CALRO</name>
<organism evidence="7">
    <name type="scientific">Caligus rogercresseyi</name>
    <name type="common">Sea louse</name>
    <dbReference type="NCBI Taxonomy" id="217165"/>
    <lineage>
        <taxon>Eukaryota</taxon>
        <taxon>Metazoa</taxon>
        <taxon>Ecdysozoa</taxon>
        <taxon>Arthropoda</taxon>
        <taxon>Crustacea</taxon>
        <taxon>Multicrustacea</taxon>
        <taxon>Hexanauplia</taxon>
        <taxon>Copepoda</taxon>
        <taxon>Siphonostomatoida</taxon>
        <taxon>Caligidae</taxon>
        <taxon>Caligus</taxon>
    </lineage>
</organism>
<evidence type="ECO:0000256" key="5">
    <source>
        <dbReference type="SAM" id="Phobius"/>
    </source>
</evidence>
<dbReference type="CDD" id="cd01061">
    <property type="entry name" value="RNase_T2_euk"/>
    <property type="match status" value="1"/>
</dbReference>
<feature type="transmembrane region" description="Helical" evidence="5">
    <location>
        <begin position="242"/>
        <end position="265"/>
    </location>
</feature>
<gene>
    <name evidence="7" type="primary">RNLE</name>
</gene>
<sequence>MERSLFILSVVSLSIFSLATATAAEFDFLYFTQVWPQSACEKWKEGNENHTCNLRNGQDWSIHGVWPTKDNVIGPLYCDNTTHFDPEAIKSILPQLEAHWIDVHGGHHSKYQFWKHEFLKHGTCAESILELSTELLYFQKGLELHEKYDVSQLLIQGNVHQGSSYNAESFINAVNNSLGGYAPALECDTDSQGHFLYQVGICLSKSFELMSCESVKGGLYGNCPQSTNSLIRYPYGPGSSGVSFGVVFVTLLCMVLFAGLGYFLYSKYLNHRRLAEYNRI</sequence>
<dbReference type="InterPro" id="IPR033697">
    <property type="entry name" value="Ribonuclease_T2_eukaryotic"/>
</dbReference>
<evidence type="ECO:0000256" key="6">
    <source>
        <dbReference type="SAM" id="SignalP"/>
    </source>
</evidence>
<dbReference type="PROSITE" id="PS00531">
    <property type="entry name" value="RNASE_T2_2"/>
    <property type="match status" value="1"/>
</dbReference>
<evidence type="ECO:0000256" key="2">
    <source>
        <dbReference type="ARBA" id="ARBA00023157"/>
    </source>
</evidence>
<dbReference type="PANTHER" id="PTHR11240">
    <property type="entry name" value="RIBONUCLEASE T2"/>
    <property type="match status" value="1"/>
</dbReference>
<dbReference type="PANTHER" id="PTHR11240:SF22">
    <property type="entry name" value="RIBONUCLEASE T2"/>
    <property type="match status" value="1"/>
</dbReference>
<feature type="active site" evidence="3">
    <location>
        <position position="117"/>
    </location>
</feature>
<dbReference type="GO" id="GO:0005576">
    <property type="term" value="C:extracellular region"/>
    <property type="evidence" value="ECO:0007669"/>
    <property type="project" value="TreeGrafter"/>
</dbReference>
<protein>
    <submittedName>
        <fullName evidence="7">Extracellular ribonuclease LE</fullName>
    </submittedName>
</protein>
<keyword evidence="5" id="KW-0472">Membrane</keyword>
<dbReference type="EMBL" id="BT077065">
    <property type="protein sequence ID" value="ACO11489.1"/>
    <property type="molecule type" value="mRNA"/>
</dbReference>
<evidence type="ECO:0000256" key="4">
    <source>
        <dbReference type="RuleBase" id="RU004328"/>
    </source>
</evidence>
<dbReference type="InterPro" id="IPR033130">
    <property type="entry name" value="RNase_T2_His_AS_2"/>
</dbReference>
<evidence type="ECO:0000256" key="1">
    <source>
        <dbReference type="ARBA" id="ARBA00007469"/>
    </source>
</evidence>